<proteinExistence type="predicted"/>
<dbReference type="PANTHER" id="PTHR46601">
    <property type="entry name" value="ULP_PROTEASE DOMAIN-CONTAINING PROTEIN"/>
    <property type="match status" value="1"/>
</dbReference>
<dbReference type="EMBL" id="CAJQZP010000080">
    <property type="protein sequence ID" value="CAG4936751.1"/>
    <property type="molecule type" value="Genomic_DNA"/>
</dbReference>
<dbReference type="Proteomes" id="UP000691718">
    <property type="component" value="Unassembled WGS sequence"/>
</dbReference>
<gene>
    <name evidence="2" type="ORF">PAPOLLO_LOCUS1269</name>
</gene>
<evidence type="ECO:0000313" key="2">
    <source>
        <dbReference type="EMBL" id="CAG4936751.1"/>
    </source>
</evidence>
<evidence type="ECO:0000256" key="1">
    <source>
        <dbReference type="SAM" id="MobiDB-lite"/>
    </source>
</evidence>
<comment type="caution">
    <text evidence="2">The sequence shown here is derived from an EMBL/GenBank/DDBJ whole genome shotgun (WGS) entry which is preliminary data.</text>
</comment>
<feature type="region of interest" description="Disordered" evidence="1">
    <location>
        <begin position="243"/>
        <end position="275"/>
    </location>
</feature>
<keyword evidence="3" id="KW-1185">Reference proteome</keyword>
<name>A0A8S3W2B0_PARAO</name>
<accession>A0A8S3W2B0</accession>
<dbReference type="AlphaFoldDB" id="A0A8S3W2B0"/>
<feature type="compositionally biased region" description="Basic and acidic residues" evidence="1">
    <location>
        <begin position="264"/>
        <end position="275"/>
    </location>
</feature>
<organism evidence="2 3">
    <name type="scientific">Parnassius apollo</name>
    <name type="common">Apollo butterfly</name>
    <name type="synonym">Papilio apollo</name>
    <dbReference type="NCBI Taxonomy" id="110799"/>
    <lineage>
        <taxon>Eukaryota</taxon>
        <taxon>Metazoa</taxon>
        <taxon>Ecdysozoa</taxon>
        <taxon>Arthropoda</taxon>
        <taxon>Hexapoda</taxon>
        <taxon>Insecta</taxon>
        <taxon>Pterygota</taxon>
        <taxon>Neoptera</taxon>
        <taxon>Endopterygota</taxon>
        <taxon>Lepidoptera</taxon>
        <taxon>Glossata</taxon>
        <taxon>Ditrysia</taxon>
        <taxon>Papilionoidea</taxon>
        <taxon>Papilionidae</taxon>
        <taxon>Parnassiinae</taxon>
        <taxon>Parnassini</taxon>
        <taxon>Parnassius</taxon>
        <taxon>Parnassius</taxon>
    </lineage>
</organism>
<evidence type="ECO:0000313" key="3">
    <source>
        <dbReference type="Proteomes" id="UP000691718"/>
    </source>
</evidence>
<protein>
    <submittedName>
        <fullName evidence="2">(apollo) hypothetical protein</fullName>
    </submittedName>
</protein>
<feature type="compositionally biased region" description="Polar residues" evidence="1">
    <location>
        <begin position="243"/>
        <end position="263"/>
    </location>
</feature>
<feature type="region of interest" description="Disordered" evidence="1">
    <location>
        <begin position="815"/>
        <end position="834"/>
    </location>
</feature>
<dbReference type="OrthoDB" id="6357684at2759"/>
<dbReference type="PANTHER" id="PTHR46601:SF2">
    <property type="entry name" value="UBIQUITIN-LIKE PROTEASE FAMILY PROFILE DOMAIN-CONTAINING PROTEIN"/>
    <property type="match status" value="1"/>
</dbReference>
<sequence>MDISLKGCTLHDAFAALEDDEDLEPSYIFVEPPDPAMHIDEESADEDQSGLIKNLSGRQLRLSDRKEKKFRSGQKLKELGVEVATGMSIAEVGFSTMAPMSNAERQRKYREKIKPNAEKYEEKKKKHREYMKAARRPIAELTEKEKEKKRREWRLAKKKQKEGGVTKPKNNKCCALNARLCEKLKKRITDQKKVIDNILLKKHALQKNLYRHKIKIEELRKLISNSERTENKYLINSSESKTNSEFVPTDINAPTTSSGLTTTDKSENEDLREKTPMSKTLSFINENIPSISTPEKNKVKKQILQLNVISASLQTAYEKHDNKSKQILKDIVSSEAIEKYNLKTDISKSLGLKGRVRKFQKKERTYKEAKEIRIFFNRDDNTRMTAGKKECVGRGNDKLQKRFLLTSLKKLYTKYVSEGGKASFSTFRRNRPRNVLRPKLSDRNTVACIKHSNLAFKVAHLKKIGVIGTSDLQELLASSVCSVESYDCMYLNCEKCKDTNPEMNLTDITNNTECTWIQWIRKEFTFEKGIERKITTTKKYAKESIKGTFSELKEMFLADLRAFRQHFFNINHQHKKYREVIDNLLPNEAALIIDFSENYSFSEINIRDAQNQIPNELDPVPLTTRLHQITYHVPSTTLRYRNVSCFCKSSLPRGICECYNAKTHVLKKTIVHKINCSTNVSKRMRNNEEAGQLNECGAVLPEIPVVSHRISTNDIDVIHDEGGIFQSKTKASSCIIRETAGTKIVLMAKNQNSLNINTNVLTTVKQKPKIISQVIIPPSKCTPKIVTNNENKENLSSLNTKNYDRLKRKTRKEIKRKDKKLKRKKEEDESSNSDIAMSVHSDSDICDVASESDSLDMQDTDFNINKSKSKGCKKNVKVKIEKTKTCLIPDTMLHQPSSSSNLEIVPIDIKKYDYVLTKSMEVELIDCKNIVKTVELMSINENETDFVFLDDDDYIYFD</sequence>
<reference evidence="2" key="1">
    <citation type="submission" date="2021-04" db="EMBL/GenBank/DDBJ databases">
        <authorList>
            <person name="Tunstrom K."/>
        </authorList>
    </citation>
    <scope>NUCLEOTIDE SEQUENCE</scope>
</reference>